<organism evidence="1 2">
    <name type="scientific">Rhizoctonia solani</name>
    <dbReference type="NCBI Taxonomy" id="456999"/>
    <lineage>
        <taxon>Eukaryota</taxon>
        <taxon>Fungi</taxon>
        <taxon>Dikarya</taxon>
        <taxon>Basidiomycota</taxon>
        <taxon>Agaricomycotina</taxon>
        <taxon>Agaricomycetes</taxon>
        <taxon>Cantharellales</taxon>
        <taxon>Ceratobasidiaceae</taxon>
        <taxon>Rhizoctonia</taxon>
    </lineage>
</organism>
<evidence type="ECO:0008006" key="3">
    <source>
        <dbReference type="Google" id="ProtNLM"/>
    </source>
</evidence>
<evidence type="ECO:0000313" key="2">
    <source>
        <dbReference type="Proteomes" id="UP000663841"/>
    </source>
</evidence>
<gene>
    <name evidence="1" type="ORF">RDB_LOCUS151488</name>
</gene>
<proteinExistence type="predicted"/>
<evidence type="ECO:0000313" key="1">
    <source>
        <dbReference type="EMBL" id="CAE6460874.1"/>
    </source>
</evidence>
<dbReference type="EMBL" id="CAJMWW010000254">
    <property type="protein sequence ID" value="CAE6460874.1"/>
    <property type="molecule type" value="Genomic_DNA"/>
</dbReference>
<accession>A0A8H3BMV0</accession>
<comment type="caution">
    <text evidence="1">The sequence shown here is derived from an EMBL/GenBank/DDBJ whole genome shotgun (WGS) entry which is preliminary data.</text>
</comment>
<dbReference type="Proteomes" id="UP000663841">
    <property type="component" value="Unassembled WGS sequence"/>
</dbReference>
<dbReference type="AlphaFoldDB" id="A0A8H3BMV0"/>
<name>A0A8H3BMV0_9AGAM</name>
<protein>
    <recommendedName>
        <fullName evidence="3">HNH nuclease domain-containing protein</fullName>
    </recommendedName>
</protein>
<sequence length="272" mass="31173">MLTFNIPIGNGLISEHYLQVFPHQIWEYHLIPFRPALPTLERFGDNLEIHTTYDHPFLQLEPLKSHVHPFFVVYNAGRKARYHMEKKKQQPDSDTDLVPEYLRHIRLCAWIYVSWMKQASETLVSDDISQPARKRSYAAISSGGSSSVSSEQQRLQRDEWTQRQAFAVHYSPQSCSGADAPQSHKYIVATSTSDRYLPTVEHSIHSSDYEQRLATISSRTSFPSCYWTNIGDWVEGIKSSAPCENPYLGGSEHAEQSLLQYSYEEARSAQSL</sequence>
<reference evidence="1" key="1">
    <citation type="submission" date="2021-01" db="EMBL/GenBank/DDBJ databases">
        <authorList>
            <person name="Kaushik A."/>
        </authorList>
    </citation>
    <scope>NUCLEOTIDE SEQUENCE</scope>
    <source>
        <strain evidence="1">AG3-T5</strain>
    </source>
</reference>